<name>A0A9J6EMF6_RHIMP</name>
<sequence length="122" mass="13067">MDPFFSAPRDSSSSVYAFASTSRPMDIVRRRREVETSQSQLATVSSPNVTMRITDRQGDDVFTAQVGDPLALRFEIIDSNRAVGAARLRLVATPPKFPVPAGLSAVTCEAAVVGTTVVAPLK</sequence>
<dbReference type="Proteomes" id="UP000821866">
    <property type="component" value="Chromosome 11"/>
</dbReference>
<keyword evidence="2" id="KW-1185">Reference proteome</keyword>
<evidence type="ECO:0000313" key="1">
    <source>
        <dbReference type="EMBL" id="KAH8035562.1"/>
    </source>
</evidence>
<dbReference type="VEuPathDB" id="VectorBase:LOC119181814"/>
<reference evidence="1" key="2">
    <citation type="submission" date="2021-09" db="EMBL/GenBank/DDBJ databases">
        <authorList>
            <person name="Jia N."/>
            <person name="Wang J."/>
            <person name="Shi W."/>
            <person name="Du L."/>
            <person name="Sun Y."/>
            <person name="Zhan W."/>
            <person name="Jiang J."/>
            <person name="Wang Q."/>
            <person name="Zhang B."/>
            <person name="Ji P."/>
            <person name="Sakyi L.B."/>
            <person name="Cui X."/>
            <person name="Yuan T."/>
            <person name="Jiang B."/>
            <person name="Yang W."/>
            <person name="Lam T.T.-Y."/>
            <person name="Chang Q."/>
            <person name="Ding S."/>
            <person name="Wang X."/>
            <person name="Zhu J."/>
            <person name="Ruan X."/>
            <person name="Zhao L."/>
            <person name="Wei J."/>
            <person name="Que T."/>
            <person name="Du C."/>
            <person name="Cheng J."/>
            <person name="Dai P."/>
            <person name="Han X."/>
            <person name="Huang E."/>
            <person name="Gao Y."/>
            <person name="Liu J."/>
            <person name="Shao H."/>
            <person name="Ye R."/>
            <person name="Li L."/>
            <person name="Wei W."/>
            <person name="Wang X."/>
            <person name="Wang C."/>
            <person name="Huo Q."/>
            <person name="Li W."/>
            <person name="Guo W."/>
            <person name="Chen H."/>
            <person name="Chen S."/>
            <person name="Zhou L."/>
            <person name="Zhou L."/>
            <person name="Ni X."/>
            <person name="Tian J."/>
            <person name="Zhou Y."/>
            <person name="Sheng Y."/>
            <person name="Liu T."/>
            <person name="Pan Y."/>
            <person name="Xia L."/>
            <person name="Li J."/>
            <person name="Zhao F."/>
            <person name="Cao W."/>
        </authorList>
    </citation>
    <scope>NUCLEOTIDE SEQUENCE</scope>
    <source>
        <strain evidence="1">Rmic-2018</strain>
        <tissue evidence="1">Larvae</tissue>
    </source>
</reference>
<accession>A0A9J6EMF6</accession>
<evidence type="ECO:0000313" key="2">
    <source>
        <dbReference type="Proteomes" id="UP000821866"/>
    </source>
</evidence>
<protein>
    <submittedName>
        <fullName evidence="1">Uncharacterized protein</fullName>
    </submittedName>
</protein>
<dbReference type="AlphaFoldDB" id="A0A9J6EMF6"/>
<comment type="caution">
    <text evidence="1">The sequence shown here is derived from an EMBL/GenBank/DDBJ whole genome shotgun (WGS) entry which is preliminary data.</text>
</comment>
<proteinExistence type="predicted"/>
<gene>
    <name evidence="1" type="ORF">HPB51_006318</name>
</gene>
<dbReference type="EMBL" id="JABSTU010000003">
    <property type="protein sequence ID" value="KAH8035562.1"/>
    <property type="molecule type" value="Genomic_DNA"/>
</dbReference>
<organism evidence="1 2">
    <name type="scientific">Rhipicephalus microplus</name>
    <name type="common">Cattle tick</name>
    <name type="synonym">Boophilus microplus</name>
    <dbReference type="NCBI Taxonomy" id="6941"/>
    <lineage>
        <taxon>Eukaryota</taxon>
        <taxon>Metazoa</taxon>
        <taxon>Ecdysozoa</taxon>
        <taxon>Arthropoda</taxon>
        <taxon>Chelicerata</taxon>
        <taxon>Arachnida</taxon>
        <taxon>Acari</taxon>
        <taxon>Parasitiformes</taxon>
        <taxon>Ixodida</taxon>
        <taxon>Ixodoidea</taxon>
        <taxon>Ixodidae</taxon>
        <taxon>Rhipicephalinae</taxon>
        <taxon>Rhipicephalus</taxon>
        <taxon>Boophilus</taxon>
    </lineage>
</organism>
<reference evidence="1" key="1">
    <citation type="journal article" date="2020" name="Cell">
        <title>Large-Scale Comparative Analyses of Tick Genomes Elucidate Their Genetic Diversity and Vector Capacities.</title>
        <authorList>
            <consortium name="Tick Genome and Microbiome Consortium (TIGMIC)"/>
            <person name="Jia N."/>
            <person name="Wang J."/>
            <person name="Shi W."/>
            <person name="Du L."/>
            <person name="Sun Y."/>
            <person name="Zhan W."/>
            <person name="Jiang J.F."/>
            <person name="Wang Q."/>
            <person name="Zhang B."/>
            <person name="Ji P."/>
            <person name="Bell-Sakyi L."/>
            <person name="Cui X.M."/>
            <person name="Yuan T.T."/>
            <person name="Jiang B.G."/>
            <person name="Yang W.F."/>
            <person name="Lam T.T."/>
            <person name="Chang Q.C."/>
            <person name="Ding S.J."/>
            <person name="Wang X.J."/>
            <person name="Zhu J.G."/>
            <person name="Ruan X.D."/>
            <person name="Zhao L."/>
            <person name="Wei J.T."/>
            <person name="Ye R.Z."/>
            <person name="Que T.C."/>
            <person name="Du C.H."/>
            <person name="Zhou Y.H."/>
            <person name="Cheng J.X."/>
            <person name="Dai P.F."/>
            <person name="Guo W.B."/>
            <person name="Han X.H."/>
            <person name="Huang E.J."/>
            <person name="Li L.F."/>
            <person name="Wei W."/>
            <person name="Gao Y.C."/>
            <person name="Liu J.Z."/>
            <person name="Shao H.Z."/>
            <person name="Wang X."/>
            <person name="Wang C.C."/>
            <person name="Yang T.C."/>
            <person name="Huo Q.B."/>
            <person name="Li W."/>
            <person name="Chen H.Y."/>
            <person name="Chen S.E."/>
            <person name="Zhou L.G."/>
            <person name="Ni X.B."/>
            <person name="Tian J.H."/>
            <person name="Sheng Y."/>
            <person name="Liu T."/>
            <person name="Pan Y.S."/>
            <person name="Xia L.Y."/>
            <person name="Li J."/>
            <person name="Zhao F."/>
            <person name="Cao W.C."/>
        </authorList>
    </citation>
    <scope>NUCLEOTIDE SEQUENCE</scope>
    <source>
        <strain evidence="1">Rmic-2018</strain>
    </source>
</reference>